<dbReference type="EMBL" id="JBBWWR010000005">
    <property type="protein sequence ID" value="KAK8966919.1"/>
    <property type="molecule type" value="Genomic_DNA"/>
</dbReference>
<comment type="caution">
    <text evidence="1">The sequence shown here is derived from an EMBL/GenBank/DDBJ whole genome shotgun (WGS) entry which is preliminary data.</text>
</comment>
<dbReference type="Proteomes" id="UP001412067">
    <property type="component" value="Unassembled WGS sequence"/>
</dbReference>
<reference evidence="1 2" key="1">
    <citation type="journal article" date="2022" name="Nat. Plants">
        <title>Genomes of leafy and leafless Platanthera orchids illuminate the evolution of mycoheterotrophy.</title>
        <authorList>
            <person name="Li M.H."/>
            <person name="Liu K.W."/>
            <person name="Li Z."/>
            <person name="Lu H.C."/>
            <person name="Ye Q.L."/>
            <person name="Zhang D."/>
            <person name="Wang J.Y."/>
            <person name="Li Y.F."/>
            <person name="Zhong Z.M."/>
            <person name="Liu X."/>
            <person name="Yu X."/>
            <person name="Liu D.K."/>
            <person name="Tu X.D."/>
            <person name="Liu B."/>
            <person name="Hao Y."/>
            <person name="Liao X.Y."/>
            <person name="Jiang Y.T."/>
            <person name="Sun W.H."/>
            <person name="Chen J."/>
            <person name="Chen Y.Q."/>
            <person name="Ai Y."/>
            <person name="Zhai J.W."/>
            <person name="Wu S.S."/>
            <person name="Zhou Z."/>
            <person name="Hsiao Y.Y."/>
            <person name="Wu W.L."/>
            <person name="Chen Y.Y."/>
            <person name="Lin Y.F."/>
            <person name="Hsu J.L."/>
            <person name="Li C.Y."/>
            <person name="Wang Z.W."/>
            <person name="Zhao X."/>
            <person name="Zhong W.Y."/>
            <person name="Ma X.K."/>
            <person name="Ma L."/>
            <person name="Huang J."/>
            <person name="Chen G.Z."/>
            <person name="Huang M.Z."/>
            <person name="Huang L."/>
            <person name="Peng D.H."/>
            <person name="Luo Y.B."/>
            <person name="Zou S.Q."/>
            <person name="Chen S.P."/>
            <person name="Lan S."/>
            <person name="Tsai W.C."/>
            <person name="Van de Peer Y."/>
            <person name="Liu Z.J."/>
        </authorList>
    </citation>
    <scope>NUCLEOTIDE SEQUENCE [LARGE SCALE GENOMIC DNA]</scope>
    <source>
        <strain evidence="1">Lor288</strain>
    </source>
</reference>
<keyword evidence="2" id="KW-1185">Reference proteome</keyword>
<gene>
    <name evidence="1" type="ORF">KSP40_PGU013739</name>
</gene>
<organism evidence="1 2">
    <name type="scientific">Platanthera guangdongensis</name>
    <dbReference type="NCBI Taxonomy" id="2320717"/>
    <lineage>
        <taxon>Eukaryota</taxon>
        <taxon>Viridiplantae</taxon>
        <taxon>Streptophyta</taxon>
        <taxon>Embryophyta</taxon>
        <taxon>Tracheophyta</taxon>
        <taxon>Spermatophyta</taxon>
        <taxon>Magnoliopsida</taxon>
        <taxon>Liliopsida</taxon>
        <taxon>Asparagales</taxon>
        <taxon>Orchidaceae</taxon>
        <taxon>Orchidoideae</taxon>
        <taxon>Orchideae</taxon>
        <taxon>Orchidinae</taxon>
        <taxon>Platanthera</taxon>
    </lineage>
</organism>
<proteinExistence type="predicted"/>
<protein>
    <submittedName>
        <fullName evidence="1">Uncharacterized protein</fullName>
    </submittedName>
</protein>
<name>A0ABR2MTJ1_9ASPA</name>
<evidence type="ECO:0000313" key="1">
    <source>
        <dbReference type="EMBL" id="KAK8966919.1"/>
    </source>
</evidence>
<accession>A0ABR2MTJ1</accession>
<sequence length="105" mass="11281">MRPGDVAVSGCGPWGRICATEAATGWLAGCRRSKGRQSPLPQAINNNPVLLKPQKLLLCHFLLLQSEVGLGKEVAAEMLHKALPPVPGHKAVNVTTRKLIQRALE</sequence>
<evidence type="ECO:0000313" key="2">
    <source>
        <dbReference type="Proteomes" id="UP001412067"/>
    </source>
</evidence>